<gene>
    <name evidence="1" type="ORF">Patl1_24201</name>
</gene>
<comment type="caution">
    <text evidence="1">The sequence shown here is derived from an EMBL/GenBank/DDBJ whole genome shotgun (WGS) entry which is preliminary data.</text>
</comment>
<sequence length="145" mass="15696">MVVVVDASYLARLWKHWNNPIPNKVKDLIGESITSCEDDGETSNHMDKKRLFSNELVVVVGAGATTILGASFLTKLLPTSTFMKDVTFKFLILLKLFLAQAQKAIAIALGNAKVFAPGLATSGSNTYFLKVVTSAEKIQAMATMS</sequence>
<reference evidence="2" key="1">
    <citation type="journal article" date="2023" name="G3 (Bethesda)">
        <title>Genome assembly and association tests identify interacting loci associated with vigor, precocity, and sex in interspecific pistachio rootstocks.</title>
        <authorList>
            <person name="Palmer W."/>
            <person name="Jacygrad E."/>
            <person name="Sagayaradj S."/>
            <person name="Cavanaugh K."/>
            <person name="Han R."/>
            <person name="Bertier L."/>
            <person name="Beede B."/>
            <person name="Kafkas S."/>
            <person name="Golino D."/>
            <person name="Preece J."/>
            <person name="Michelmore R."/>
        </authorList>
    </citation>
    <scope>NUCLEOTIDE SEQUENCE [LARGE SCALE GENOMIC DNA]</scope>
</reference>
<evidence type="ECO:0000313" key="2">
    <source>
        <dbReference type="Proteomes" id="UP001164250"/>
    </source>
</evidence>
<keyword evidence="2" id="KW-1185">Reference proteome</keyword>
<organism evidence="1 2">
    <name type="scientific">Pistacia atlantica</name>
    <dbReference type="NCBI Taxonomy" id="434234"/>
    <lineage>
        <taxon>Eukaryota</taxon>
        <taxon>Viridiplantae</taxon>
        <taxon>Streptophyta</taxon>
        <taxon>Embryophyta</taxon>
        <taxon>Tracheophyta</taxon>
        <taxon>Spermatophyta</taxon>
        <taxon>Magnoliopsida</taxon>
        <taxon>eudicotyledons</taxon>
        <taxon>Gunneridae</taxon>
        <taxon>Pentapetalae</taxon>
        <taxon>rosids</taxon>
        <taxon>malvids</taxon>
        <taxon>Sapindales</taxon>
        <taxon>Anacardiaceae</taxon>
        <taxon>Pistacia</taxon>
    </lineage>
</organism>
<dbReference type="EMBL" id="CM047909">
    <property type="protein sequence ID" value="KAJ0079190.1"/>
    <property type="molecule type" value="Genomic_DNA"/>
</dbReference>
<proteinExistence type="predicted"/>
<accession>A0ACC0ZVG6</accession>
<protein>
    <submittedName>
        <fullName evidence="1">Uncharacterized protein</fullName>
    </submittedName>
</protein>
<dbReference type="Proteomes" id="UP001164250">
    <property type="component" value="Chromosome 13"/>
</dbReference>
<evidence type="ECO:0000313" key="1">
    <source>
        <dbReference type="EMBL" id="KAJ0079190.1"/>
    </source>
</evidence>
<name>A0ACC0ZVG6_9ROSI</name>